<dbReference type="AlphaFoldDB" id="A0A9P1DVW9"/>
<evidence type="ECO:0000259" key="9">
    <source>
        <dbReference type="SMART" id="SM01030"/>
    </source>
</evidence>
<feature type="compositionally biased region" description="Low complexity" evidence="7">
    <location>
        <begin position="72"/>
        <end position="82"/>
    </location>
</feature>
<dbReference type="SMART" id="SM01032">
    <property type="entry name" value="BHD_3"/>
    <property type="match status" value="1"/>
</dbReference>
<dbReference type="Gene3D" id="3.30.70.2460">
    <property type="entry name" value="Rad4, beta-hairpin domain BHD3"/>
    <property type="match status" value="1"/>
</dbReference>
<reference evidence="13 14" key="2">
    <citation type="submission" date="2024-05" db="EMBL/GenBank/DDBJ databases">
        <authorList>
            <person name="Chen Y."/>
            <person name="Shah S."/>
            <person name="Dougan E. K."/>
            <person name="Thang M."/>
            <person name="Chan C."/>
        </authorList>
    </citation>
    <scope>NUCLEOTIDE SEQUENCE [LARGE SCALE GENOMIC DNA]</scope>
</reference>
<keyword evidence="6" id="KW-0175">Coiled coil</keyword>
<dbReference type="GO" id="GO:0000111">
    <property type="term" value="C:nucleotide-excision repair factor 2 complex"/>
    <property type="evidence" value="ECO:0007669"/>
    <property type="project" value="TreeGrafter"/>
</dbReference>
<evidence type="ECO:0000256" key="4">
    <source>
        <dbReference type="ARBA" id="ARBA00023204"/>
    </source>
</evidence>
<evidence type="ECO:0000259" key="11">
    <source>
        <dbReference type="SMART" id="SM01032"/>
    </source>
</evidence>
<dbReference type="InterPro" id="IPR018328">
    <property type="entry name" value="Rad4_beta-hairpin_dom3"/>
</dbReference>
<evidence type="ECO:0000256" key="6">
    <source>
        <dbReference type="SAM" id="Coils"/>
    </source>
</evidence>
<dbReference type="InterPro" id="IPR018327">
    <property type="entry name" value="BHD_2"/>
</dbReference>
<organism evidence="12">
    <name type="scientific">Cladocopium goreaui</name>
    <dbReference type="NCBI Taxonomy" id="2562237"/>
    <lineage>
        <taxon>Eukaryota</taxon>
        <taxon>Sar</taxon>
        <taxon>Alveolata</taxon>
        <taxon>Dinophyceae</taxon>
        <taxon>Suessiales</taxon>
        <taxon>Symbiodiniaceae</taxon>
        <taxon>Cladocopium</taxon>
    </lineage>
</organism>
<keyword evidence="8" id="KW-0812">Transmembrane</keyword>
<dbReference type="GO" id="GO:0003697">
    <property type="term" value="F:single-stranded DNA binding"/>
    <property type="evidence" value="ECO:0007669"/>
    <property type="project" value="TreeGrafter"/>
</dbReference>
<keyword evidence="8" id="KW-1133">Transmembrane helix</keyword>
<feature type="region of interest" description="Disordered" evidence="7">
    <location>
        <begin position="51"/>
        <end position="101"/>
    </location>
</feature>
<dbReference type="Proteomes" id="UP001152797">
    <property type="component" value="Unassembled WGS sequence"/>
</dbReference>
<dbReference type="InterPro" id="IPR018326">
    <property type="entry name" value="Rad4_beta-hairpin_dom1"/>
</dbReference>
<evidence type="ECO:0000313" key="12">
    <source>
        <dbReference type="EMBL" id="CAI4016714.1"/>
    </source>
</evidence>
<dbReference type="OrthoDB" id="340039at2759"/>
<feature type="transmembrane region" description="Helical" evidence="8">
    <location>
        <begin position="741"/>
        <end position="763"/>
    </location>
</feature>
<accession>A0A9P1DVW9</accession>
<comment type="subcellular location">
    <subcellularLocation>
        <location evidence="1">Nucleus</location>
    </subcellularLocation>
</comment>
<name>A0A9P1DVW9_9DINO</name>
<comment type="similarity">
    <text evidence="2">Belongs to the XPC family.</text>
</comment>
<dbReference type="InterPro" id="IPR004583">
    <property type="entry name" value="DNA_repair_Rad4"/>
</dbReference>
<feature type="coiled-coil region" evidence="6">
    <location>
        <begin position="493"/>
        <end position="523"/>
    </location>
</feature>
<keyword evidence="14" id="KW-1185">Reference proteome</keyword>
<reference evidence="12" key="1">
    <citation type="submission" date="2022-10" db="EMBL/GenBank/DDBJ databases">
        <authorList>
            <person name="Chen Y."/>
            <person name="Dougan E. K."/>
            <person name="Chan C."/>
            <person name="Rhodes N."/>
            <person name="Thang M."/>
        </authorList>
    </citation>
    <scope>NUCLEOTIDE SEQUENCE</scope>
</reference>
<dbReference type="Gene3D" id="3.40.50.300">
    <property type="entry name" value="P-loop containing nucleotide triphosphate hydrolases"/>
    <property type="match status" value="1"/>
</dbReference>
<evidence type="ECO:0000256" key="5">
    <source>
        <dbReference type="ARBA" id="ARBA00023242"/>
    </source>
</evidence>
<dbReference type="GO" id="GO:0005737">
    <property type="term" value="C:cytoplasm"/>
    <property type="evidence" value="ECO:0007669"/>
    <property type="project" value="TreeGrafter"/>
</dbReference>
<dbReference type="GO" id="GO:0006298">
    <property type="term" value="P:mismatch repair"/>
    <property type="evidence" value="ECO:0007669"/>
    <property type="project" value="TreeGrafter"/>
</dbReference>
<proteinExistence type="inferred from homology"/>
<evidence type="ECO:0000256" key="7">
    <source>
        <dbReference type="SAM" id="MobiDB-lite"/>
    </source>
</evidence>
<sequence>MNWTSDRGNDLESFLLEEVPATKVEASADAEDEFGDIDWCDIGDALNEDFDAPVVDSNSASASASEPTPEGAQKSQVQPVQPQKEEANAKPSTSGKEQNAKVRKQWKALREQAVARYRILVLSFIARLSWLNQMCNRELLQAAVLSLAPHILDEGVKLSFRKIKAQFASKPSIEAVPSLLRLFDALRGGGSSMDLLLLLVARCRSQQPARLVLSLPLPGAKKCGDLLRGEALPEPSLWVEIFDFRVERWRALGVPAGHSSHWILAMGAEGDLWDVTGRYGRWSGILDARGSLVKVWNELLDGRQVNSKANELDRKWLQQLAEQEPLPTSRSQFKFHRLFVLDSQVRQDQVLDPSTKPVGLFQGKEAIWRRADVKDLCTASRWRQQGRLVRQEERPVKVLRRDSMYCSKLFGRWQTEELPEVKLVTVGGPIPGVNNYGNIEVTSGIPQGCVHVDDEAARVAALKLGLEFAPAVTSFRKERGQLKPVYSGCVIWARDEAELRAAAEEERQRLEEVMRSKRRERLKNAWQLLVKNVLLDIYACRWRPAVRFRNHKFLVVLNKVDKLDNSIDFARAYGALGWALSKVIKRKDIPPIYTMFNEGMEAPAGHESLPLEKFVKKRAEVIKEVLRVRERHNDNVITSLEETLRQMQMTARIVDWVRWSARRSYWKVLVSVILSLGTPAYMLHRLMQLAADNMNRKAAESAAQAAAAALAAESKHRWRFFRRHVEPEPILSEGESPPFGFWVYFTVIALYFLFCSGVLKFFWDYYTQSQKELYLTVDSSFEEVYHEKFIHDEAEDLRYRWTVVRPKVLNILQATTFYPWLPSVAAWEHRRINEALQKDVFYLRQLARQLRQPAPSAEGTH</sequence>
<comment type="caution">
    <text evidence="12">The sequence shown here is derived from an EMBL/GenBank/DDBJ whole genome shotgun (WGS) entry which is preliminary data.</text>
</comment>
<keyword evidence="3" id="KW-0227">DNA damage</keyword>
<dbReference type="Pfam" id="PF10403">
    <property type="entry name" value="BHD_1"/>
    <property type="match status" value="1"/>
</dbReference>
<dbReference type="InterPro" id="IPR042488">
    <property type="entry name" value="Rad4_BHD3_sf"/>
</dbReference>
<dbReference type="EMBL" id="CAMXCT020006599">
    <property type="protein sequence ID" value="CAL1170089.1"/>
    <property type="molecule type" value="Genomic_DNA"/>
</dbReference>
<keyword evidence="4" id="KW-0234">DNA repair</keyword>
<dbReference type="InterPro" id="IPR038765">
    <property type="entry name" value="Papain-like_cys_pep_sf"/>
</dbReference>
<dbReference type="PANTHER" id="PTHR12135">
    <property type="entry name" value="DNA REPAIR PROTEIN XP-C / RAD4"/>
    <property type="match status" value="1"/>
</dbReference>
<feature type="domain" description="Rad4 beta-hairpin" evidence="10">
    <location>
        <begin position="376"/>
        <end position="419"/>
    </location>
</feature>
<evidence type="ECO:0000256" key="8">
    <source>
        <dbReference type="SAM" id="Phobius"/>
    </source>
</evidence>
<evidence type="ECO:0000256" key="1">
    <source>
        <dbReference type="ARBA" id="ARBA00004123"/>
    </source>
</evidence>
<evidence type="ECO:0000256" key="3">
    <source>
        <dbReference type="ARBA" id="ARBA00022763"/>
    </source>
</evidence>
<dbReference type="Pfam" id="PF10405">
    <property type="entry name" value="BHD_3"/>
    <property type="match status" value="1"/>
</dbReference>
<dbReference type="GO" id="GO:0071942">
    <property type="term" value="C:XPC complex"/>
    <property type="evidence" value="ECO:0007669"/>
    <property type="project" value="TreeGrafter"/>
</dbReference>
<evidence type="ECO:0000313" key="13">
    <source>
        <dbReference type="EMBL" id="CAL4804026.1"/>
    </source>
</evidence>
<evidence type="ECO:0000313" key="14">
    <source>
        <dbReference type="Proteomes" id="UP001152797"/>
    </source>
</evidence>
<evidence type="ECO:0000259" key="10">
    <source>
        <dbReference type="SMART" id="SM01031"/>
    </source>
</evidence>
<dbReference type="SMART" id="SM01030">
    <property type="entry name" value="BHD_1"/>
    <property type="match status" value="1"/>
</dbReference>
<feature type="domain" description="Rad4 beta-hairpin" evidence="11">
    <location>
        <begin position="430"/>
        <end position="503"/>
    </location>
</feature>
<dbReference type="EMBL" id="CAMXCT030006599">
    <property type="protein sequence ID" value="CAL4804026.1"/>
    <property type="molecule type" value="Genomic_DNA"/>
</dbReference>
<dbReference type="SMART" id="SM01031">
    <property type="entry name" value="BHD_2"/>
    <property type="match status" value="1"/>
</dbReference>
<evidence type="ECO:0000256" key="2">
    <source>
        <dbReference type="ARBA" id="ARBA00009525"/>
    </source>
</evidence>
<protein>
    <submittedName>
        <fullName evidence="13">DNA repair protein RAD4</fullName>
    </submittedName>
</protein>
<gene>
    <name evidence="12" type="ORF">C1SCF055_LOCUS41421</name>
</gene>
<dbReference type="EMBL" id="CAMXCT010006599">
    <property type="protein sequence ID" value="CAI4016714.1"/>
    <property type="molecule type" value="Genomic_DNA"/>
</dbReference>
<keyword evidence="5" id="KW-0539">Nucleus</keyword>
<dbReference type="Gene3D" id="2.20.20.110">
    <property type="entry name" value="Rad4, beta-hairpin domain BHD1"/>
    <property type="match status" value="1"/>
</dbReference>
<feature type="domain" description="Rad4 beta-hairpin" evidence="9">
    <location>
        <begin position="322"/>
        <end position="374"/>
    </location>
</feature>
<keyword evidence="8" id="KW-0472">Membrane</keyword>
<dbReference type="SUPFAM" id="SSF54001">
    <property type="entry name" value="Cysteine proteinases"/>
    <property type="match status" value="1"/>
</dbReference>
<dbReference type="InterPro" id="IPR027417">
    <property type="entry name" value="P-loop_NTPase"/>
</dbReference>
<dbReference type="GO" id="GO:0006289">
    <property type="term" value="P:nucleotide-excision repair"/>
    <property type="evidence" value="ECO:0007669"/>
    <property type="project" value="InterPro"/>
</dbReference>
<dbReference type="GO" id="GO:0003684">
    <property type="term" value="F:damaged DNA binding"/>
    <property type="evidence" value="ECO:0007669"/>
    <property type="project" value="InterPro"/>
</dbReference>
<dbReference type="PANTHER" id="PTHR12135:SF0">
    <property type="entry name" value="DNA REPAIR PROTEIN COMPLEMENTING XP-C CELLS"/>
    <property type="match status" value="1"/>
</dbReference>